<organism evidence="1 2">
    <name type="scientific">Thiovibrio frasassiensis</name>
    <dbReference type="NCBI Taxonomy" id="2984131"/>
    <lineage>
        <taxon>Bacteria</taxon>
        <taxon>Pseudomonadati</taxon>
        <taxon>Thermodesulfobacteriota</taxon>
        <taxon>Desulfobulbia</taxon>
        <taxon>Desulfobulbales</taxon>
        <taxon>Thiovibrionaceae</taxon>
        <taxon>Thiovibrio</taxon>
    </lineage>
</organism>
<dbReference type="InterPro" id="IPR007439">
    <property type="entry name" value="Chemotax_Pase_CheZ"/>
</dbReference>
<gene>
    <name evidence="1" type="ORF">OLX77_12020</name>
</gene>
<dbReference type="GO" id="GO:0050920">
    <property type="term" value="P:regulation of chemotaxis"/>
    <property type="evidence" value="ECO:0007669"/>
    <property type="project" value="InterPro"/>
</dbReference>
<dbReference type="EC" id="3.6.1.-" evidence="1"/>
<dbReference type="GO" id="GO:0016787">
    <property type="term" value="F:hydrolase activity"/>
    <property type="evidence" value="ECO:0007669"/>
    <property type="project" value="UniProtKB-KW"/>
</dbReference>
<dbReference type="AlphaFoldDB" id="A0A9X4MGL8"/>
<dbReference type="Pfam" id="PF04344">
    <property type="entry name" value="CheZ"/>
    <property type="match status" value="1"/>
</dbReference>
<sequence>MVKVNNSHLEKSIASLVEITDSFLRGDYKGDMPEVDAEGVLSMLTKRINTMLVNMKTVQVPLASAGEQAPFVLSHALDVVQLMEQSTSAVLDKSDKIVMQIEELENMLRQTGGDNARAKAVVVEMKAAMYDIIASQSYQDVARQKMEKIIIDLNQIRDWLLEVLVILNIKKDGSLENVQKKKELLRGVQAPSAPSSLKQDLVDDLLSEFGF</sequence>
<dbReference type="SUPFAM" id="SSF75708">
    <property type="entry name" value="Chemotaxis phosphatase CheZ"/>
    <property type="match status" value="1"/>
</dbReference>
<dbReference type="GO" id="GO:0009288">
    <property type="term" value="C:bacterial-type flagellum"/>
    <property type="evidence" value="ECO:0007669"/>
    <property type="project" value="InterPro"/>
</dbReference>
<dbReference type="RefSeq" id="WP_307633846.1">
    <property type="nucleotide sequence ID" value="NZ_JAPHEH010000001.1"/>
</dbReference>
<keyword evidence="1" id="KW-0378">Hydrolase</keyword>
<evidence type="ECO:0000313" key="1">
    <source>
        <dbReference type="EMBL" id="MDG4476881.1"/>
    </source>
</evidence>
<protein>
    <submittedName>
        <fullName evidence="1">Protein phosphatase CheZ</fullName>
        <ecNumber evidence="1">3.6.1.-</ecNumber>
    </submittedName>
</protein>
<comment type="caution">
    <text evidence="1">The sequence shown here is derived from an EMBL/GenBank/DDBJ whole genome shotgun (WGS) entry which is preliminary data.</text>
</comment>
<reference evidence="1" key="2">
    <citation type="submission" date="2022-10" db="EMBL/GenBank/DDBJ databases">
        <authorList>
            <person name="Aronson H.S."/>
        </authorList>
    </citation>
    <scope>NUCLEOTIDE SEQUENCE</scope>
    <source>
        <strain evidence="1">RS19-109</strain>
    </source>
</reference>
<reference evidence="1" key="1">
    <citation type="journal article" date="2022" name="bioRxiv">
        <title>Thiovibrio frasassiensisgen. nov., sp. nov., an autotrophic, elemental sulfur disproportionating bacterium isolated from sulfidic karst sediment, and proposal of Thiovibrionaceae fam. nov.</title>
        <authorList>
            <person name="Aronson H."/>
            <person name="Thomas C."/>
            <person name="Bhattacharyya M."/>
            <person name="Eckstein S."/>
            <person name="Jensen S."/>
            <person name="Barco R."/>
            <person name="Macalady J."/>
            <person name="Amend J."/>
        </authorList>
    </citation>
    <scope>NUCLEOTIDE SEQUENCE</scope>
    <source>
        <strain evidence="1">RS19-109</strain>
    </source>
</reference>
<name>A0A9X4MGL8_9BACT</name>
<dbReference type="Gene3D" id="1.10.287.500">
    <property type="entry name" value="Helix hairpin bin"/>
    <property type="match status" value="1"/>
</dbReference>
<dbReference type="EMBL" id="JAPHEH010000001">
    <property type="protein sequence ID" value="MDG4476881.1"/>
    <property type="molecule type" value="Genomic_DNA"/>
</dbReference>
<keyword evidence="2" id="KW-1185">Reference proteome</keyword>
<accession>A0A9X4MGL8</accession>
<proteinExistence type="predicted"/>
<dbReference type="Proteomes" id="UP001154240">
    <property type="component" value="Unassembled WGS sequence"/>
</dbReference>
<evidence type="ECO:0000313" key="2">
    <source>
        <dbReference type="Proteomes" id="UP001154240"/>
    </source>
</evidence>